<feature type="compositionally biased region" description="Polar residues" evidence="5">
    <location>
        <begin position="255"/>
        <end position="273"/>
    </location>
</feature>
<evidence type="ECO:0000256" key="6">
    <source>
        <dbReference type="SAM" id="Phobius"/>
    </source>
</evidence>
<keyword evidence="2" id="KW-0964">Secreted</keyword>
<dbReference type="PATRIC" id="fig|1300344.3.peg.2546"/>
<evidence type="ECO:0000313" key="10">
    <source>
        <dbReference type="Proteomes" id="UP000076794"/>
    </source>
</evidence>
<sequence>MRDLAKTVRTSLAATAATTLVLLPVGAAVAGGSDAPVPYDVSPDGLTLPAGNTFEDHEHVNIKYTVDGVEKSAGVHFESLNDQPSGQFIGQSFLPWSYLIDDDDYCITWVQVSDFDEHFGEGGQEPVCTTDPEPEPTPEPTDPTPTPTPFPEPEPSPLPTDPTPTPTPFPEPEPSPLPTDPTPEPTDPVTPTPDPTEPTPTPSVPVTPTPDPTDTVTPTDPTDPVTPTVPSVPTVPGTDGSTTVVDTDDPAGSPSAGSTATRDTQGAATQEQEQVVDRLPWTGSTALPLGVAAGGLVLVGGIVLLVRRRLTR</sequence>
<keyword evidence="3 7" id="KW-0732">Signal</keyword>
<dbReference type="InterPro" id="IPR019931">
    <property type="entry name" value="LPXTG_anchor"/>
</dbReference>
<dbReference type="RefSeq" id="WP_068203252.1">
    <property type="nucleotide sequence ID" value="NZ_CP014209.1"/>
</dbReference>
<dbReference type="PRINTS" id="PR01217">
    <property type="entry name" value="PRICHEXTENSN"/>
</dbReference>
<proteinExistence type="predicted"/>
<evidence type="ECO:0000313" key="9">
    <source>
        <dbReference type="EMBL" id="ANC32070.1"/>
    </source>
</evidence>
<feature type="region of interest" description="Disordered" evidence="5">
    <location>
        <begin position="117"/>
        <end position="273"/>
    </location>
</feature>
<protein>
    <recommendedName>
        <fullName evidence="8">Gram-positive cocci surface proteins LPxTG domain-containing protein</fullName>
    </recommendedName>
</protein>
<feature type="signal peptide" evidence="7">
    <location>
        <begin position="1"/>
        <end position="30"/>
    </location>
</feature>
<evidence type="ECO:0000259" key="8">
    <source>
        <dbReference type="Pfam" id="PF00746"/>
    </source>
</evidence>
<gene>
    <name evidence="9" type="ORF">I598_2536</name>
</gene>
<keyword evidence="1" id="KW-0134">Cell wall</keyword>
<keyword evidence="10" id="KW-1185">Reference proteome</keyword>
<evidence type="ECO:0000256" key="5">
    <source>
        <dbReference type="SAM" id="MobiDB-lite"/>
    </source>
</evidence>
<feature type="compositionally biased region" description="Pro residues" evidence="5">
    <location>
        <begin position="135"/>
        <end position="211"/>
    </location>
</feature>
<evidence type="ECO:0000256" key="3">
    <source>
        <dbReference type="ARBA" id="ARBA00022729"/>
    </source>
</evidence>
<feature type="domain" description="Gram-positive cocci surface proteins LPxTG" evidence="8">
    <location>
        <begin position="274"/>
        <end position="309"/>
    </location>
</feature>
<dbReference type="AlphaFoldDB" id="A0A168FLB7"/>
<keyword evidence="6" id="KW-1133">Transmembrane helix</keyword>
<keyword evidence="6" id="KW-0472">Membrane</keyword>
<dbReference type="Pfam" id="PF00746">
    <property type="entry name" value="Gram_pos_anchor"/>
    <property type="match status" value="1"/>
</dbReference>
<dbReference type="OrthoDB" id="4829866at2"/>
<evidence type="ECO:0000256" key="2">
    <source>
        <dbReference type="ARBA" id="ARBA00022525"/>
    </source>
</evidence>
<evidence type="ECO:0000256" key="1">
    <source>
        <dbReference type="ARBA" id="ARBA00022512"/>
    </source>
</evidence>
<keyword evidence="6" id="KW-0812">Transmembrane</keyword>
<keyword evidence="4" id="KW-0572">Peptidoglycan-anchor</keyword>
<accession>A0A168FLB7</accession>
<evidence type="ECO:0000256" key="7">
    <source>
        <dbReference type="SAM" id="SignalP"/>
    </source>
</evidence>
<feature type="compositionally biased region" description="Low complexity" evidence="5">
    <location>
        <begin position="212"/>
        <end position="245"/>
    </location>
</feature>
<dbReference type="EMBL" id="CP014209">
    <property type="protein sequence ID" value="ANC32070.1"/>
    <property type="molecule type" value="Genomic_DNA"/>
</dbReference>
<organism evidence="9 10">
    <name type="scientific">Isoptericola dokdonensis DS-3</name>
    <dbReference type="NCBI Taxonomy" id="1300344"/>
    <lineage>
        <taxon>Bacteria</taxon>
        <taxon>Bacillati</taxon>
        <taxon>Actinomycetota</taxon>
        <taxon>Actinomycetes</taxon>
        <taxon>Micrococcales</taxon>
        <taxon>Promicromonosporaceae</taxon>
        <taxon>Isoptericola</taxon>
    </lineage>
</organism>
<feature type="transmembrane region" description="Helical" evidence="6">
    <location>
        <begin position="286"/>
        <end position="306"/>
    </location>
</feature>
<evidence type="ECO:0000256" key="4">
    <source>
        <dbReference type="ARBA" id="ARBA00023088"/>
    </source>
</evidence>
<dbReference type="KEGG" id="ido:I598_2536"/>
<dbReference type="STRING" id="1300344.I598_2536"/>
<feature type="chain" id="PRO_5038726648" description="Gram-positive cocci surface proteins LPxTG domain-containing protein" evidence="7">
    <location>
        <begin position="31"/>
        <end position="312"/>
    </location>
</feature>
<name>A0A168FLB7_9MICO</name>
<reference evidence="9 10" key="1">
    <citation type="submission" date="2016-01" db="EMBL/GenBank/DDBJ databases">
        <title>Complete genome sequence of a soil Actinobacterium, Isoptericola dokdonensis DS-3.</title>
        <authorList>
            <person name="Kwon S.-K."/>
            <person name="Kim J.F."/>
        </authorList>
    </citation>
    <scope>NUCLEOTIDE SEQUENCE [LARGE SCALE GENOMIC DNA]</scope>
    <source>
        <strain evidence="9 10">DS-3</strain>
    </source>
</reference>
<dbReference type="Proteomes" id="UP000076794">
    <property type="component" value="Chromosome"/>
</dbReference>